<protein>
    <recommendedName>
        <fullName evidence="5">Aldose 1-epimerase</fullName>
        <ecNumber evidence="5">5.1.3.3</ecNumber>
    </recommendedName>
</protein>
<comment type="similarity">
    <text evidence="2 5">Belongs to the aldose epimerase family.</text>
</comment>
<feature type="active site" description="Proton acceptor" evidence="6">
    <location>
        <position position="285"/>
    </location>
</feature>
<dbReference type="PIRSF" id="PIRSF005096">
    <property type="entry name" value="GALM"/>
    <property type="match status" value="1"/>
</dbReference>
<dbReference type="InterPro" id="IPR015443">
    <property type="entry name" value="Aldose_1-epimerase"/>
</dbReference>
<dbReference type="InterPro" id="IPR008183">
    <property type="entry name" value="Aldose_1/G6P_1-epimerase"/>
</dbReference>
<dbReference type="UniPathway" id="UPA00242"/>
<dbReference type="InterPro" id="IPR047215">
    <property type="entry name" value="Galactose_mutarotase-like"/>
</dbReference>
<feature type="active site" description="Proton donor" evidence="6">
    <location>
        <position position="159"/>
    </location>
</feature>
<evidence type="ECO:0000256" key="7">
    <source>
        <dbReference type="PIRSR" id="PIRSR005096-2"/>
    </source>
</evidence>
<dbReference type="Proteomes" id="UP000476332">
    <property type="component" value="Unassembled WGS sequence"/>
</dbReference>
<evidence type="ECO:0000256" key="3">
    <source>
        <dbReference type="ARBA" id="ARBA00023235"/>
    </source>
</evidence>
<evidence type="ECO:0000256" key="8">
    <source>
        <dbReference type="PIRSR" id="PIRSR005096-3"/>
    </source>
</evidence>
<dbReference type="GO" id="GO:0006006">
    <property type="term" value="P:glucose metabolic process"/>
    <property type="evidence" value="ECO:0007669"/>
    <property type="project" value="TreeGrafter"/>
</dbReference>
<gene>
    <name evidence="10" type="ORF">GTW51_16355</name>
</gene>
<dbReference type="EMBL" id="JAAAMJ010000014">
    <property type="protein sequence ID" value="NDV88273.1"/>
    <property type="molecule type" value="Genomic_DNA"/>
</dbReference>
<keyword evidence="4 5" id="KW-0119">Carbohydrate metabolism</keyword>
<reference evidence="10 11" key="1">
    <citation type="submission" date="2020-01" db="EMBL/GenBank/DDBJ databases">
        <title>Genomes of bacteria type strains.</title>
        <authorList>
            <person name="Chen J."/>
            <person name="Zhu S."/>
            <person name="Chen J."/>
        </authorList>
    </citation>
    <scope>NUCLEOTIDE SEQUENCE [LARGE SCALE GENOMIC DNA]</scope>
    <source>
        <strain evidence="10 11">KCTC 52919</strain>
    </source>
</reference>
<feature type="binding site" evidence="8">
    <location>
        <begin position="159"/>
        <end position="161"/>
    </location>
    <ligand>
        <name>beta-D-galactose</name>
        <dbReference type="ChEBI" id="CHEBI:27667"/>
    </ligand>
</feature>
<accession>A0A6L9MKB3</accession>
<comment type="pathway">
    <text evidence="1 5">Carbohydrate metabolism; hexose metabolism.</text>
</comment>
<proteinExistence type="inferred from homology"/>
<dbReference type="SUPFAM" id="SSF74650">
    <property type="entry name" value="Galactose mutarotase-like"/>
    <property type="match status" value="1"/>
</dbReference>
<evidence type="ECO:0000313" key="11">
    <source>
        <dbReference type="Proteomes" id="UP000476332"/>
    </source>
</evidence>
<dbReference type="InterPro" id="IPR011013">
    <property type="entry name" value="Gal_mutarotase_sf_dom"/>
</dbReference>
<dbReference type="GO" id="GO:0004034">
    <property type="term" value="F:aldose 1-epimerase activity"/>
    <property type="evidence" value="ECO:0007669"/>
    <property type="project" value="UniProtKB-EC"/>
</dbReference>
<evidence type="ECO:0000256" key="2">
    <source>
        <dbReference type="ARBA" id="ARBA00006206"/>
    </source>
</evidence>
<keyword evidence="3 5" id="KW-0413">Isomerase</keyword>
<keyword evidence="11" id="KW-1185">Reference proteome</keyword>
<evidence type="ECO:0000256" key="4">
    <source>
        <dbReference type="ARBA" id="ARBA00023277"/>
    </source>
</evidence>
<dbReference type="PANTHER" id="PTHR10091:SF49">
    <property type="entry name" value="ALDOSE 1-EPIMERASE"/>
    <property type="match status" value="1"/>
</dbReference>
<evidence type="ECO:0000256" key="1">
    <source>
        <dbReference type="ARBA" id="ARBA00005028"/>
    </source>
</evidence>
<feature type="region of interest" description="Disordered" evidence="9">
    <location>
        <begin position="287"/>
        <end position="326"/>
    </location>
</feature>
<evidence type="ECO:0000256" key="5">
    <source>
        <dbReference type="PIRNR" id="PIRNR005096"/>
    </source>
</evidence>
<organism evidence="10 11">
    <name type="scientific">Aurantimonas aggregata</name>
    <dbReference type="NCBI Taxonomy" id="2047720"/>
    <lineage>
        <taxon>Bacteria</taxon>
        <taxon>Pseudomonadati</taxon>
        <taxon>Pseudomonadota</taxon>
        <taxon>Alphaproteobacteria</taxon>
        <taxon>Hyphomicrobiales</taxon>
        <taxon>Aurantimonadaceae</taxon>
        <taxon>Aurantimonas</taxon>
    </lineage>
</organism>
<dbReference type="GO" id="GO:0033499">
    <property type="term" value="P:galactose catabolic process via UDP-galactose, Leloir pathway"/>
    <property type="evidence" value="ECO:0007669"/>
    <property type="project" value="TreeGrafter"/>
</dbReference>
<sequence length="326" mass="35052">MAQTIIIDSGTLSAEIVTAGAAIRSLRLAGFDHSLVVGAGDLAHYENGNRDYFGATVGRFANRIGAGHLSVDGVDYQLACNDPPHHLHGGPDGFSTKEWTVEASHPDRVTLVSVSEDGEAGYPGRVTCRATFAVSPEAELSVIYEAETDRATVVNLSSHLYFNLDGSEDVGDHLLQVFADEYLPIDAGTLPDGRILPVEGSGFDFRAPRKLRDAPELLDHNFCLVGDRSPIVRPAAILTGPQTGLTMTLQTSEPGLQVYDGSKLDGSAIDLAGRPIRSRAAAALEPQVWPDAPNRPEFPQALLRPGEHYRHSSKYRFSHSGSADDR</sequence>
<comment type="catalytic activity">
    <reaction evidence="5">
        <text>alpha-D-glucose = beta-D-glucose</text>
        <dbReference type="Rhea" id="RHEA:10264"/>
        <dbReference type="ChEBI" id="CHEBI:15903"/>
        <dbReference type="ChEBI" id="CHEBI:17925"/>
        <dbReference type="EC" id="5.1.3.3"/>
    </reaction>
</comment>
<evidence type="ECO:0000313" key="10">
    <source>
        <dbReference type="EMBL" id="NDV88273.1"/>
    </source>
</evidence>
<dbReference type="GO" id="GO:0030246">
    <property type="term" value="F:carbohydrate binding"/>
    <property type="evidence" value="ECO:0007669"/>
    <property type="project" value="InterPro"/>
</dbReference>
<feature type="binding site" evidence="7">
    <location>
        <position position="219"/>
    </location>
    <ligand>
        <name>beta-D-galactose</name>
        <dbReference type="ChEBI" id="CHEBI:27667"/>
    </ligand>
</feature>
<dbReference type="CDD" id="cd09019">
    <property type="entry name" value="galactose_mutarotase_like"/>
    <property type="match status" value="1"/>
</dbReference>
<name>A0A6L9MKB3_9HYPH</name>
<feature type="binding site" evidence="8">
    <location>
        <begin position="62"/>
        <end position="63"/>
    </location>
    <ligand>
        <name>beta-D-galactose</name>
        <dbReference type="ChEBI" id="CHEBI:27667"/>
    </ligand>
</feature>
<dbReference type="InterPro" id="IPR014718">
    <property type="entry name" value="GH-type_carb-bd"/>
</dbReference>
<dbReference type="AlphaFoldDB" id="A0A6L9MKB3"/>
<comment type="caution">
    <text evidence="10">The sequence shown here is derived from an EMBL/GenBank/DDBJ whole genome shotgun (WGS) entry which is preliminary data.</text>
</comment>
<evidence type="ECO:0000256" key="6">
    <source>
        <dbReference type="PIRSR" id="PIRSR005096-1"/>
    </source>
</evidence>
<dbReference type="Gene3D" id="2.70.98.10">
    <property type="match status" value="1"/>
</dbReference>
<dbReference type="EC" id="5.1.3.3" evidence="5"/>
<dbReference type="RefSeq" id="WP_163045103.1">
    <property type="nucleotide sequence ID" value="NZ_JAAAMJ010000014.1"/>
</dbReference>
<evidence type="ECO:0000256" key="9">
    <source>
        <dbReference type="SAM" id="MobiDB-lite"/>
    </source>
</evidence>
<dbReference type="Pfam" id="PF01263">
    <property type="entry name" value="Aldose_epim"/>
    <property type="match status" value="1"/>
</dbReference>
<dbReference type="PANTHER" id="PTHR10091">
    <property type="entry name" value="ALDOSE-1-EPIMERASE"/>
    <property type="match status" value="1"/>
</dbReference>